<comment type="similarity">
    <text evidence="1">Belongs to the ABC transporter superfamily.</text>
</comment>
<dbReference type="PANTHER" id="PTHR43335">
    <property type="entry name" value="ABC TRANSPORTER, ATP-BINDING PROTEIN"/>
    <property type="match status" value="1"/>
</dbReference>
<evidence type="ECO:0000256" key="5">
    <source>
        <dbReference type="SAM" id="Phobius"/>
    </source>
</evidence>
<keyword evidence="5" id="KW-0812">Transmembrane</keyword>
<dbReference type="InterPro" id="IPR003439">
    <property type="entry name" value="ABC_transporter-like_ATP-bd"/>
</dbReference>
<dbReference type="PANTHER" id="PTHR43335:SF4">
    <property type="entry name" value="ABC TRANSPORTER, ATP-BINDING PROTEIN"/>
    <property type="match status" value="1"/>
</dbReference>
<dbReference type="Gene3D" id="3.40.50.300">
    <property type="entry name" value="P-loop containing nucleotide triphosphate hydrolases"/>
    <property type="match status" value="1"/>
</dbReference>
<accession>A0A652KW78</accession>
<dbReference type="GO" id="GO:0005524">
    <property type="term" value="F:ATP binding"/>
    <property type="evidence" value="ECO:0007669"/>
    <property type="project" value="UniProtKB-KW"/>
</dbReference>
<feature type="transmembrane region" description="Helical" evidence="5">
    <location>
        <begin position="468"/>
        <end position="488"/>
    </location>
</feature>
<gene>
    <name evidence="7" type="ORF">EAO74_17760</name>
</gene>
<dbReference type="SUPFAM" id="SSF52540">
    <property type="entry name" value="P-loop containing nucleoside triphosphate hydrolases"/>
    <property type="match status" value="1"/>
</dbReference>
<feature type="domain" description="ABC transporter" evidence="6">
    <location>
        <begin position="2"/>
        <end position="228"/>
    </location>
</feature>
<evidence type="ECO:0000256" key="2">
    <source>
        <dbReference type="ARBA" id="ARBA00022448"/>
    </source>
</evidence>
<dbReference type="AlphaFoldDB" id="A0A652KW78"/>
<name>A0A652KW78_9ACTN</name>
<evidence type="ECO:0000256" key="1">
    <source>
        <dbReference type="ARBA" id="ARBA00005417"/>
    </source>
</evidence>
<organism evidence="7">
    <name type="scientific">Streptomyces sp. gb1(2016)</name>
    <dbReference type="NCBI Taxonomy" id="1828321"/>
    <lineage>
        <taxon>Bacteria</taxon>
        <taxon>Bacillati</taxon>
        <taxon>Actinomycetota</taxon>
        <taxon>Actinomycetes</taxon>
        <taxon>Kitasatosporales</taxon>
        <taxon>Streptomycetaceae</taxon>
        <taxon>Streptomyces</taxon>
    </lineage>
</organism>
<feature type="transmembrane region" description="Helical" evidence="5">
    <location>
        <begin position="556"/>
        <end position="577"/>
    </location>
</feature>
<protein>
    <submittedName>
        <fullName evidence="7">ATP-binding cassette domain-containing protein</fullName>
    </submittedName>
</protein>
<evidence type="ECO:0000313" key="7">
    <source>
        <dbReference type="EMBL" id="TXS27826.1"/>
    </source>
</evidence>
<comment type="caution">
    <text evidence="7">The sequence shown here is derived from an EMBL/GenBank/DDBJ whole genome shotgun (WGS) entry which is preliminary data.</text>
</comment>
<dbReference type="Pfam" id="PF00005">
    <property type="entry name" value="ABC_tran"/>
    <property type="match status" value="1"/>
</dbReference>
<evidence type="ECO:0000256" key="3">
    <source>
        <dbReference type="ARBA" id="ARBA00022741"/>
    </source>
</evidence>
<dbReference type="PROSITE" id="PS50893">
    <property type="entry name" value="ABC_TRANSPORTER_2"/>
    <property type="match status" value="1"/>
</dbReference>
<dbReference type="InterPro" id="IPR003593">
    <property type="entry name" value="AAA+_ATPase"/>
</dbReference>
<evidence type="ECO:0000259" key="6">
    <source>
        <dbReference type="PROSITE" id="PS50893"/>
    </source>
</evidence>
<dbReference type="RefSeq" id="WP_147984066.1">
    <property type="nucleotide sequence ID" value="NZ_RDBM01000035.1"/>
</dbReference>
<sequence length="586" mass="61096">MLQAIGLTSTPYRDRPPVVNDLTFEAPPGSVTALLGAPGSGKTTALRLMLELEVGRGVTYFKGRPLHRIGHPAREVGVLLGDVPGHPARTARGQLRMLCAAAGVPASRADELLEVVGLAGLGDQRLGTLSAGMDRRLGLASALLGDPHTLVLDEPTEGLSPRERSWLHGLLRAHAAQGGTVLHTTGDPKEAARAADRVVTIDEGRLVADQDVADFSRTRLRPRVAVRTPHAARLAAVLSREARAAQRSVEVVAEDGNRLSVYGSSCAEVGDTAYRHGLPVHQLADETGDAGPVAAPIRGAADVPVRMVLPGPASAVAISKLPPPIPVRPARGPLRPLRYELRRLFGVRTTALIMVAVLVASAAVSVLLARSGKVPLPDLLVAWPDLLPLPPAAFAAGLLGALAFGDEFRYPALAAGRGTVPRRLGLLMAKLVVSAGVALLLALLSVLADAEALRLVYGGDLVAVPENAPQLAASWAGLSVGCAWAGLLGAGVFRLTVAGVAAVLAVPVLVVPLMQKLLAGPSARSITGLPGRLRELGWAQWPYETDRLAMAAVRVVAQPVGLALSLSLSALICAYVFTSLRGRARW</sequence>
<keyword evidence="3" id="KW-0547">Nucleotide-binding</keyword>
<feature type="transmembrane region" description="Helical" evidence="5">
    <location>
        <begin position="389"/>
        <end position="405"/>
    </location>
</feature>
<feature type="transmembrane region" description="Helical" evidence="5">
    <location>
        <begin position="426"/>
        <end position="448"/>
    </location>
</feature>
<feature type="transmembrane region" description="Helical" evidence="5">
    <location>
        <begin position="495"/>
        <end position="514"/>
    </location>
</feature>
<feature type="transmembrane region" description="Helical" evidence="5">
    <location>
        <begin position="345"/>
        <end position="369"/>
    </location>
</feature>
<dbReference type="SMART" id="SM00382">
    <property type="entry name" value="AAA"/>
    <property type="match status" value="1"/>
</dbReference>
<dbReference type="InterPro" id="IPR027417">
    <property type="entry name" value="P-loop_NTPase"/>
</dbReference>
<dbReference type="GO" id="GO:0016887">
    <property type="term" value="F:ATP hydrolysis activity"/>
    <property type="evidence" value="ECO:0007669"/>
    <property type="project" value="InterPro"/>
</dbReference>
<keyword evidence="5" id="KW-0472">Membrane</keyword>
<keyword evidence="5" id="KW-1133">Transmembrane helix</keyword>
<proteinExistence type="inferred from homology"/>
<keyword evidence="2" id="KW-0813">Transport</keyword>
<dbReference type="EMBL" id="RDBM01000035">
    <property type="protein sequence ID" value="TXS27826.1"/>
    <property type="molecule type" value="Genomic_DNA"/>
</dbReference>
<keyword evidence="4 7" id="KW-0067">ATP-binding</keyword>
<evidence type="ECO:0000256" key="4">
    <source>
        <dbReference type="ARBA" id="ARBA00022840"/>
    </source>
</evidence>
<reference evidence="7" key="1">
    <citation type="submission" date="2018-10" db="EMBL/GenBank/DDBJ databases">
        <authorList>
            <person name="Hariharan J."/>
            <person name="Choudoir M.J."/>
            <person name="Diebold P."/>
            <person name="Panke-Buisse K."/>
            <person name="Campbell A.N."/>
            <person name="Buckley D.H."/>
        </authorList>
    </citation>
    <scope>NUCLEOTIDE SEQUENCE</scope>
    <source>
        <strain evidence="7">Gb1</strain>
    </source>
</reference>